<feature type="compositionally biased region" description="Pro residues" evidence="1">
    <location>
        <begin position="21"/>
        <end position="33"/>
    </location>
</feature>
<feature type="compositionally biased region" description="Polar residues" evidence="1">
    <location>
        <begin position="36"/>
        <end position="46"/>
    </location>
</feature>
<dbReference type="KEGG" id="sclf:BB341_27885"/>
<protein>
    <recommendedName>
        <fullName evidence="2">DUF6973 domain-containing protein</fullName>
    </recommendedName>
</protein>
<gene>
    <name evidence="3" type="ORF">SCLAV_p0728</name>
</gene>
<dbReference type="EMBL" id="CM000914">
    <property type="protein sequence ID" value="EFG04215.2"/>
    <property type="molecule type" value="Genomic_DNA"/>
</dbReference>
<organism evidence="3 4">
    <name type="scientific">Streptomyces clavuligerus</name>
    <dbReference type="NCBI Taxonomy" id="1901"/>
    <lineage>
        <taxon>Bacteria</taxon>
        <taxon>Bacillati</taxon>
        <taxon>Actinomycetota</taxon>
        <taxon>Actinomycetes</taxon>
        <taxon>Kitasatosporales</taxon>
        <taxon>Streptomycetaceae</taxon>
        <taxon>Streptomyces</taxon>
    </lineage>
</organism>
<keyword evidence="3" id="KW-0614">Plasmid</keyword>
<dbReference type="Pfam" id="PF22322">
    <property type="entry name" value="DUF6973"/>
    <property type="match status" value="1"/>
</dbReference>
<evidence type="ECO:0000313" key="4">
    <source>
        <dbReference type="Proteomes" id="UP000002357"/>
    </source>
</evidence>
<proteinExistence type="predicted"/>
<dbReference type="Proteomes" id="UP000002357">
    <property type="component" value="Plasmid pSCL4"/>
</dbReference>
<sequence>MGRCRPTGRKGVFLSDLHGAPHPPARPRLPPDSPGISPSNPRSDVTSPGCPPPGSSAYARRRVQRERPGAVVAGVGLPMGFDATGAAVPVRTGFEGNRLRLRFGGGPAAFPMEFPAIAATGDTLDTWWSTGIQRRIVCENEPVDCFRVRNARGPAFDLSKKAFPEATETEDNRTDAARHCVWNGLMTEGTHRGFAQRMAAAHEIDGRANPGWSRDAQLMDEYKNKTGVQVGLRNEGAPRLIESTCLHYGREARIVPEPDTIDLTNPYGVDVIALRHP</sequence>
<geneLocation type="plasmid" evidence="3 4">
    <name>pSCL4</name>
</geneLocation>
<dbReference type="AlphaFoldDB" id="B5GNA2"/>
<reference evidence="3 4" key="1">
    <citation type="journal article" date="2010" name="Genome Biol. Evol.">
        <title>The sequence of a 1.8-mb bacterial linear plasmid reveals a rich evolutionary reservoir of secondary metabolic pathways.</title>
        <authorList>
            <person name="Medema M.H."/>
            <person name="Trefzer A."/>
            <person name="Kovalchuk A."/>
            <person name="van den Berg M."/>
            <person name="Mueller U."/>
            <person name="Heijne W."/>
            <person name="Wu L."/>
            <person name="Alam M.T."/>
            <person name="Ronning C.M."/>
            <person name="Nierman W.C."/>
            <person name="Bovenberg R.A.L."/>
            <person name="Breitling R."/>
            <person name="Takano E."/>
        </authorList>
    </citation>
    <scope>NUCLEOTIDE SEQUENCE [LARGE SCALE GENOMIC DNA]</scope>
    <source>
        <strain evidence="4">ATCC 27064 / DSM 738 / JCM 4710 / NBRC 13307 / NCIMB 12785 / NRRL 3585 / VKM Ac-602</strain>
        <plasmid evidence="3">pSCL4</plasmid>
    </source>
</reference>
<dbReference type="eggNOG" id="COG5479">
    <property type="taxonomic scope" value="Bacteria"/>
</dbReference>
<evidence type="ECO:0000313" key="3">
    <source>
        <dbReference type="EMBL" id="EFG04215.2"/>
    </source>
</evidence>
<keyword evidence="4" id="KW-1185">Reference proteome</keyword>
<evidence type="ECO:0000256" key="1">
    <source>
        <dbReference type="SAM" id="MobiDB-lite"/>
    </source>
</evidence>
<dbReference type="OrthoDB" id="514320at2"/>
<accession>B5GNA2</accession>
<feature type="region of interest" description="Disordered" evidence="1">
    <location>
        <begin position="1"/>
        <end position="65"/>
    </location>
</feature>
<feature type="domain" description="DUF6973" evidence="2">
    <location>
        <begin position="137"/>
        <end position="236"/>
    </location>
</feature>
<name>B5GNA2_STRCL</name>
<dbReference type="InterPro" id="IPR054246">
    <property type="entry name" value="DUF6973"/>
</dbReference>
<evidence type="ECO:0000259" key="2">
    <source>
        <dbReference type="Pfam" id="PF22322"/>
    </source>
</evidence>